<feature type="chain" id="PRO_5045673880" description="Secreted protein" evidence="1">
    <location>
        <begin position="23"/>
        <end position="153"/>
    </location>
</feature>
<reference evidence="2 3" key="1">
    <citation type="submission" date="2024-04" db="EMBL/GenBank/DDBJ databases">
        <title>Phyllosticta paracitricarpa is synonymous to the EU quarantine fungus P. citricarpa based on phylogenomic analyses.</title>
        <authorList>
            <consortium name="Lawrence Berkeley National Laboratory"/>
            <person name="Van Ingen-Buijs V.A."/>
            <person name="Van Westerhoven A.C."/>
            <person name="Haridas S."/>
            <person name="Skiadas P."/>
            <person name="Martin F."/>
            <person name="Groenewald J.Z."/>
            <person name="Crous P.W."/>
            <person name="Seidl M.F."/>
        </authorList>
    </citation>
    <scope>NUCLEOTIDE SEQUENCE [LARGE SCALE GENOMIC DNA]</scope>
    <source>
        <strain evidence="2 3">CBS 122670</strain>
    </source>
</reference>
<proteinExistence type="predicted"/>
<protein>
    <recommendedName>
        <fullName evidence="4">Secreted protein</fullName>
    </recommendedName>
</protein>
<evidence type="ECO:0000256" key="1">
    <source>
        <dbReference type="SAM" id="SignalP"/>
    </source>
</evidence>
<organism evidence="2 3">
    <name type="scientific">Phyllosticta citricarpa</name>
    <dbReference type="NCBI Taxonomy" id="55181"/>
    <lineage>
        <taxon>Eukaryota</taxon>
        <taxon>Fungi</taxon>
        <taxon>Dikarya</taxon>
        <taxon>Ascomycota</taxon>
        <taxon>Pezizomycotina</taxon>
        <taxon>Dothideomycetes</taxon>
        <taxon>Dothideomycetes incertae sedis</taxon>
        <taxon>Botryosphaeriales</taxon>
        <taxon>Phyllostictaceae</taxon>
        <taxon>Phyllosticta</taxon>
    </lineage>
</organism>
<dbReference type="Proteomes" id="UP001365128">
    <property type="component" value="Unassembled WGS sequence"/>
</dbReference>
<keyword evidence="3" id="KW-1185">Reference proteome</keyword>
<feature type="signal peptide" evidence="1">
    <location>
        <begin position="1"/>
        <end position="22"/>
    </location>
</feature>
<gene>
    <name evidence="2" type="ORF">IWX46DRAFT_354085</name>
</gene>
<evidence type="ECO:0000313" key="3">
    <source>
        <dbReference type="Proteomes" id="UP001365128"/>
    </source>
</evidence>
<keyword evidence="1" id="KW-0732">Signal</keyword>
<comment type="caution">
    <text evidence="2">The sequence shown here is derived from an EMBL/GenBank/DDBJ whole genome shotgun (WGS) entry which is preliminary data.</text>
</comment>
<evidence type="ECO:0008006" key="4">
    <source>
        <dbReference type="Google" id="ProtNLM"/>
    </source>
</evidence>
<evidence type="ECO:0000313" key="2">
    <source>
        <dbReference type="EMBL" id="KAK7532653.1"/>
    </source>
</evidence>
<dbReference type="EMBL" id="JBBPDW010000050">
    <property type="protein sequence ID" value="KAK7532653.1"/>
    <property type="molecule type" value="Genomic_DNA"/>
</dbReference>
<sequence length="153" mass="16895">MRAHMDGVVGWLAGWLVGFLSGVRLDRGGGVASRGGRGARNEPNRLTDGRTRRFLFPGHAVSLYCGRLSSCPSSHVPTYTSRDGWRMATLPNTPHPQRHPCRIKRLRPPGPAQPSQCPTVPLLFLLRRCGCCFSLPTLNSTRLVTLPSVRPYH</sequence>
<name>A0ABR1LDG5_9PEZI</name>
<accession>A0ABR1LDG5</accession>